<dbReference type="AlphaFoldDB" id="A0A5J4WP78"/>
<reference evidence="2 3" key="1">
    <citation type="submission" date="2019-03" db="EMBL/GenBank/DDBJ databases">
        <title>Single cell metagenomics reveals metabolic interactions within the superorganism composed of flagellate Streblomastix strix and complex community of Bacteroidetes bacteria on its surface.</title>
        <authorList>
            <person name="Treitli S.C."/>
            <person name="Kolisko M."/>
            <person name="Husnik F."/>
            <person name="Keeling P."/>
            <person name="Hampl V."/>
        </authorList>
    </citation>
    <scope>NUCLEOTIDE SEQUENCE [LARGE SCALE GENOMIC DNA]</scope>
    <source>
        <strain evidence="2">ST1C</strain>
    </source>
</reference>
<dbReference type="EMBL" id="SNRW01001354">
    <property type="protein sequence ID" value="KAA6396731.1"/>
    <property type="molecule type" value="Genomic_DNA"/>
</dbReference>
<sequence length="100" mass="11159">MIYAQVANSYEELLRFFMKHDLRALLNANSKIGLPAVRLPPPSAPPSSIVSNIDDSDQDFHTNRKRSSNIQKDPLLSLRAVLVAQGPVDFTRRTRRGVSA</sequence>
<gene>
    <name evidence="2" type="ORF">EZS28_007744</name>
</gene>
<comment type="caution">
    <text evidence="2">The sequence shown here is derived from an EMBL/GenBank/DDBJ whole genome shotgun (WGS) entry which is preliminary data.</text>
</comment>
<organism evidence="2 3">
    <name type="scientific">Streblomastix strix</name>
    <dbReference type="NCBI Taxonomy" id="222440"/>
    <lineage>
        <taxon>Eukaryota</taxon>
        <taxon>Metamonada</taxon>
        <taxon>Preaxostyla</taxon>
        <taxon>Oxymonadida</taxon>
        <taxon>Streblomastigidae</taxon>
        <taxon>Streblomastix</taxon>
    </lineage>
</organism>
<name>A0A5J4WP78_9EUKA</name>
<accession>A0A5J4WP78</accession>
<evidence type="ECO:0000313" key="3">
    <source>
        <dbReference type="Proteomes" id="UP000324800"/>
    </source>
</evidence>
<proteinExistence type="predicted"/>
<evidence type="ECO:0000313" key="2">
    <source>
        <dbReference type="EMBL" id="KAA6396731.1"/>
    </source>
</evidence>
<protein>
    <submittedName>
        <fullName evidence="2">Uncharacterized protein</fullName>
    </submittedName>
</protein>
<feature type="region of interest" description="Disordered" evidence="1">
    <location>
        <begin position="41"/>
        <end position="68"/>
    </location>
</feature>
<dbReference type="Proteomes" id="UP000324800">
    <property type="component" value="Unassembled WGS sequence"/>
</dbReference>
<evidence type="ECO:0000256" key="1">
    <source>
        <dbReference type="SAM" id="MobiDB-lite"/>
    </source>
</evidence>